<keyword evidence="1" id="KW-0004">4Fe-4S</keyword>
<evidence type="ECO:0000256" key="6">
    <source>
        <dbReference type="ARBA" id="ARBA00023014"/>
    </source>
</evidence>
<dbReference type="GO" id="GO:0051539">
    <property type="term" value="F:4 iron, 4 sulfur cluster binding"/>
    <property type="evidence" value="ECO:0007669"/>
    <property type="project" value="UniProtKB-KW"/>
</dbReference>
<evidence type="ECO:0000256" key="4">
    <source>
        <dbReference type="ARBA" id="ARBA00022842"/>
    </source>
</evidence>
<organism evidence="9">
    <name type="scientific">viral metagenome</name>
    <dbReference type="NCBI Taxonomy" id="1070528"/>
    <lineage>
        <taxon>unclassified sequences</taxon>
        <taxon>metagenomes</taxon>
        <taxon>organismal metagenomes</taxon>
    </lineage>
</organism>
<dbReference type="PIRSF" id="PIRSF000370">
    <property type="entry name" value="QueE"/>
    <property type="match status" value="1"/>
</dbReference>
<dbReference type="Pfam" id="PF04055">
    <property type="entry name" value="Radical_SAM"/>
    <property type="match status" value="1"/>
</dbReference>
<keyword evidence="3" id="KW-0479">Metal-binding</keyword>
<evidence type="ECO:0000256" key="5">
    <source>
        <dbReference type="ARBA" id="ARBA00023004"/>
    </source>
</evidence>
<sequence length="202" mass="22736">MVYRVNEIVATVQGEGCNTGIPMVLVRLQGCDCRCAFCDTPHAMDPEGGREMTAEDIVEEVTRYQGPEWVLLTGGEPTMQDLGPLCQALCTAGYQIALETNGARTISYREFDWICVSPKSPRIHADAAMYADELKFIVRTSEDINRVETFLAEHQQYRLSGYTTICLQPESRDPEATRLCYEACIANGWRLSTQVHKFIEVR</sequence>
<dbReference type="SUPFAM" id="SSF102114">
    <property type="entry name" value="Radical SAM enzymes"/>
    <property type="match status" value="1"/>
</dbReference>
<evidence type="ECO:0000256" key="2">
    <source>
        <dbReference type="ARBA" id="ARBA00022691"/>
    </source>
</evidence>
<keyword evidence="2" id="KW-0949">S-adenosyl-L-methionine</keyword>
<protein>
    <submittedName>
        <fullName evidence="9">Putative radical SAM superfamily protein</fullName>
    </submittedName>
</protein>
<keyword evidence="6" id="KW-0411">Iron-sulfur</keyword>
<dbReference type="PANTHER" id="PTHR42836:SF1">
    <property type="entry name" value="7-CARBOXY-7-DEAZAGUANINE SYNTHASE"/>
    <property type="match status" value="1"/>
</dbReference>
<name>A0A6M3J347_9ZZZZ</name>
<dbReference type="GO" id="GO:0016829">
    <property type="term" value="F:lyase activity"/>
    <property type="evidence" value="ECO:0007669"/>
    <property type="project" value="UniProtKB-KW"/>
</dbReference>
<evidence type="ECO:0000256" key="1">
    <source>
        <dbReference type="ARBA" id="ARBA00022485"/>
    </source>
</evidence>
<feature type="domain" description="Radical SAM core" evidence="8">
    <location>
        <begin position="18"/>
        <end position="202"/>
    </location>
</feature>
<evidence type="ECO:0000256" key="7">
    <source>
        <dbReference type="ARBA" id="ARBA00023239"/>
    </source>
</evidence>
<dbReference type="AlphaFoldDB" id="A0A6M3J347"/>
<dbReference type="InterPro" id="IPR007197">
    <property type="entry name" value="rSAM"/>
</dbReference>
<proteinExistence type="inferred from homology"/>
<reference evidence="9" key="1">
    <citation type="submission" date="2020-03" db="EMBL/GenBank/DDBJ databases">
        <title>The deep terrestrial virosphere.</title>
        <authorList>
            <person name="Holmfeldt K."/>
            <person name="Nilsson E."/>
            <person name="Simone D."/>
            <person name="Lopez-Fernandez M."/>
            <person name="Wu X."/>
            <person name="de Brujin I."/>
            <person name="Lundin D."/>
            <person name="Andersson A."/>
            <person name="Bertilsson S."/>
            <person name="Dopson M."/>
        </authorList>
    </citation>
    <scope>NUCLEOTIDE SEQUENCE</scope>
    <source>
        <strain evidence="9">MM415B00582</strain>
    </source>
</reference>
<accession>A0A6M3J347</accession>
<dbReference type="EMBL" id="MT141504">
    <property type="protein sequence ID" value="QJA63745.1"/>
    <property type="molecule type" value="Genomic_DNA"/>
</dbReference>
<gene>
    <name evidence="9" type="ORF">MM415B00582_0031</name>
</gene>
<dbReference type="PROSITE" id="PS51918">
    <property type="entry name" value="RADICAL_SAM"/>
    <property type="match status" value="1"/>
</dbReference>
<keyword evidence="7" id="KW-0456">Lyase</keyword>
<dbReference type="InterPro" id="IPR024924">
    <property type="entry name" value="7-CO-7-deazaguanine_synth-like"/>
</dbReference>
<keyword evidence="5" id="KW-0408">Iron</keyword>
<dbReference type="SFLD" id="SFLDS00029">
    <property type="entry name" value="Radical_SAM"/>
    <property type="match status" value="1"/>
</dbReference>
<dbReference type="InterPro" id="IPR058240">
    <property type="entry name" value="rSAM_sf"/>
</dbReference>
<dbReference type="InterPro" id="IPR013785">
    <property type="entry name" value="Aldolase_TIM"/>
</dbReference>
<dbReference type="GO" id="GO:0046872">
    <property type="term" value="F:metal ion binding"/>
    <property type="evidence" value="ECO:0007669"/>
    <property type="project" value="UniProtKB-KW"/>
</dbReference>
<evidence type="ECO:0000313" key="9">
    <source>
        <dbReference type="EMBL" id="QJA63745.1"/>
    </source>
</evidence>
<evidence type="ECO:0000256" key="3">
    <source>
        <dbReference type="ARBA" id="ARBA00022723"/>
    </source>
</evidence>
<dbReference type="Gene3D" id="3.20.20.70">
    <property type="entry name" value="Aldolase class I"/>
    <property type="match status" value="1"/>
</dbReference>
<dbReference type="PANTHER" id="PTHR42836">
    <property type="entry name" value="7-CARBOXY-7-DEAZAGUANINE SYNTHASE"/>
    <property type="match status" value="1"/>
</dbReference>
<keyword evidence="4" id="KW-0460">Magnesium</keyword>
<dbReference type="HAMAP" id="MF_00917">
    <property type="entry name" value="QueE"/>
    <property type="match status" value="1"/>
</dbReference>
<evidence type="ECO:0000259" key="8">
    <source>
        <dbReference type="PROSITE" id="PS51918"/>
    </source>
</evidence>